<comment type="caution">
    <text evidence="3">The sequence shown here is derived from an EMBL/GenBank/DDBJ whole genome shotgun (WGS) entry which is preliminary data.</text>
</comment>
<dbReference type="AlphaFoldDB" id="A0A3E2HEC1"/>
<reference evidence="3 4" key="1">
    <citation type="submission" date="2018-05" db="EMBL/GenBank/DDBJ databases">
        <title>Draft genome sequence of Scytalidium lignicola DSM 105466, a ubiquitous saprotrophic fungus.</title>
        <authorList>
            <person name="Buettner E."/>
            <person name="Gebauer A.M."/>
            <person name="Hofrichter M."/>
            <person name="Liers C."/>
            <person name="Kellner H."/>
        </authorList>
    </citation>
    <scope>NUCLEOTIDE SEQUENCE [LARGE SCALE GENOMIC DNA]</scope>
    <source>
        <strain evidence="3 4">DSM 105466</strain>
    </source>
</reference>
<dbReference type="Gene3D" id="3.40.50.1820">
    <property type="entry name" value="alpha/beta hydrolase"/>
    <property type="match status" value="1"/>
</dbReference>
<dbReference type="PANTHER" id="PTHR47751:SF2">
    <property type="entry name" value="DLTD N-TERMINAL DOMAIN PROTEIN (AFU_ORTHOLOGUE AFUA_8G00380)-RELATED"/>
    <property type="match status" value="1"/>
</dbReference>
<dbReference type="OMA" id="YDNRNWG"/>
<organism evidence="3 4">
    <name type="scientific">Scytalidium lignicola</name>
    <name type="common">Hyphomycete</name>
    <dbReference type="NCBI Taxonomy" id="5539"/>
    <lineage>
        <taxon>Eukaryota</taxon>
        <taxon>Fungi</taxon>
        <taxon>Dikarya</taxon>
        <taxon>Ascomycota</taxon>
        <taxon>Pezizomycotina</taxon>
        <taxon>Leotiomycetes</taxon>
        <taxon>Leotiomycetes incertae sedis</taxon>
        <taxon>Scytalidium</taxon>
    </lineage>
</organism>
<keyword evidence="4" id="KW-1185">Reference proteome</keyword>
<evidence type="ECO:0000313" key="3">
    <source>
        <dbReference type="EMBL" id="RFU31758.1"/>
    </source>
</evidence>
<feature type="non-terminal residue" evidence="3">
    <location>
        <position position="1"/>
    </location>
</feature>
<evidence type="ECO:0000256" key="1">
    <source>
        <dbReference type="ARBA" id="ARBA00029464"/>
    </source>
</evidence>
<dbReference type="Pfam" id="PF12146">
    <property type="entry name" value="Hydrolase_4"/>
    <property type="match status" value="1"/>
</dbReference>
<dbReference type="InterPro" id="IPR022742">
    <property type="entry name" value="Hydrolase_4"/>
</dbReference>
<feature type="domain" description="Serine aminopeptidase S33" evidence="2">
    <location>
        <begin position="28"/>
        <end position="273"/>
    </location>
</feature>
<proteinExistence type="inferred from homology"/>
<dbReference type="InterPro" id="IPR029058">
    <property type="entry name" value="AB_hydrolase_fold"/>
</dbReference>
<gene>
    <name evidence="3" type="ORF">B7463_g4601</name>
</gene>
<comment type="similarity">
    <text evidence="1">Belongs to the polyketide transferase af380 family.</text>
</comment>
<dbReference type="EMBL" id="NCSJ02000069">
    <property type="protein sequence ID" value="RFU31758.1"/>
    <property type="molecule type" value="Genomic_DNA"/>
</dbReference>
<protein>
    <recommendedName>
        <fullName evidence="2">Serine aminopeptidase S33 domain-containing protein</fullName>
    </recommendedName>
</protein>
<feature type="non-terminal residue" evidence="3">
    <location>
        <position position="297"/>
    </location>
</feature>
<dbReference type="OrthoDB" id="2498029at2759"/>
<dbReference type="SUPFAM" id="SSF53474">
    <property type="entry name" value="alpha/beta-Hydrolases"/>
    <property type="match status" value="1"/>
</dbReference>
<dbReference type="Gene3D" id="1.10.10.800">
    <property type="match status" value="1"/>
</dbReference>
<sequence>MSNRQDIEFKTRDGLTLRGWFYPAGKKAPTVILTHGLGSIINFYLDDFAARFQEAGFAALVYDNRNWGLSDGLPRQEVDSYNQHQDYIDAFDYAASREDVDENRIAYWGTSYSGGNTIMAAAIDHRIKAAIIQGSMVSGEISSQAFSSLIPHLFNDRVARRDGADPVYVPIIPESAEAAKSGTAQTILNHADAFEFFTTASRRGGTWSNQMTMQSMFIMLSNEPRAFIHRIAPTPFCMVIPEFDTTVSTASQLAAAKDVLEPKEIHVVRGAGHFDVYSGKHFETNIKIQIAFLKKYL</sequence>
<dbReference type="PANTHER" id="PTHR47751">
    <property type="entry name" value="SUPERFAMILY HYDROLASE, PUTATIVE (AFU_ORTHOLOGUE AFUA_2G16580)-RELATED"/>
    <property type="match status" value="1"/>
</dbReference>
<evidence type="ECO:0000313" key="4">
    <source>
        <dbReference type="Proteomes" id="UP000258309"/>
    </source>
</evidence>
<dbReference type="InterPro" id="IPR051411">
    <property type="entry name" value="Polyketide_trans_af380"/>
</dbReference>
<dbReference type="Proteomes" id="UP000258309">
    <property type="component" value="Unassembled WGS sequence"/>
</dbReference>
<accession>A0A3E2HEC1</accession>
<name>A0A3E2HEC1_SCYLI</name>
<evidence type="ECO:0000259" key="2">
    <source>
        <dbReference type="Pfam" id="PF12146"/>
    </source>
</evidence>